<sequence>MYIINIALKMDKIPTEQAEQMFAEHRAWFAQYFEQGNFLMLGPYLDQAHAGVIIAQAESREALDKILAEDIYFPNLADYEVREFKDAMSKLSQPISPH</sequence>
<dbReference type="InterPro" id="IPR005545">
    <property type="entry name" value="YCII"/>
</dbReference>
<name>A0A3R8LD94_BIBTR</name>
<dbReference type="SUPFAM" id="SSF54909">
    <property type="entry name" value="Dimeric alpha+beta barrel"/>
    <property type="match status" value="1"/>
</dbReference>
<dbReference type="EMBL" id="RRUC01000004">
    <property type="protein sequence ID" value="RRN05868.1"/>
    <property type="molecule type" value="Genomic_DNA"/>
</dbReference>
<accession>A0A3R8LD94</accession>
<dbReference type="STRING" id="1263831.F543_22530"/>
<dbReference type="Proteomes" id="UP000276010">
    <property type="component" value="Unassembled WGS sequence"/>
</dbReference>
<dbReference type="Pfam" id="PF03795">
    <property type="entry name" value="YCII"/>
    <property type="match status" value="1"/>
</dbReference>
<protein>
    <recommendedName>
        <fullName evidence="2">YCII-related domain-containing protein</fullName>
    </recommendedName>
</protein>
<dbReference type="AlphaFoldDB" id="A0A3R8LD94"/>
<reference evidence="3 4" key="1">
    <citation type="submission" date="2018-11" db="EMBL/GenBank/DDBJ databases">
        <title>Whole genome sequence of Bibersteinia trehalosi strain OADDL-BT1 an multidrug resistant pathogen isolate.</title>
        <authorList>
            <person name="Couger M."/>
            <person name="Ramachandran A."/>
        </authorList>
    </citation>
    <scope>NUCLEOTIDE SEQUENCE [LARGE SCALE GENOMIC DNA]</scope>
    <source>
        <strain evidence="3 4">OADDL-BT1</strain>
    </source>
</reference>
<comment type="caution">
    <text evidence="3">The sequence shown here is derived from an EMBL/GenBank/DDBJ whole genome shotgun (WGS) entry which is preliminary data.</text>
</comment>
<proteinExistence type="inferred from homology"/>
<comment type="similarity">
    <text evidence="1">Belongs to the YciI family.</text>
</comment>
<evidence type="ECO:0000259" key="2">
    <source>
        <dbReference type="Pfam" id="PF03795"/>
    </source>
</evidence>
<dbReference type="PANTHER" id="PTHR37828">
    <property type="entry name" value="GSR2449 PROTEIN"/>
    <property type="match status" value="1"/>
</dbReference>
<dbReference type="PANTHER" id="PTHR37828:SF1">
    <property type="entry name" value="YCII-RELATED DOMAIN-CONTAINING PROTEIN"/>
    <property type="match status" value="1"/>
</dbReference>
<dbReference type="Gene3D" id="3.30.70.1060">
    <property type="entry name" value="Dimeric alpha+beta barrel"/>
    <property type="match status" value="1"/>
</dbReference>
<evidence type="ECO:0000313" key="4">
    <source>
        <dbReference type="Proteomes" id="UP000276010"/>
    </source>
</evidence>
<feature type="domain" description="YCII-related" evidence="2">
    <location>
        <begin position="13"/>
        <end position="85"/>
    </location>
</feature>
<evidence type="ECO:0000313" key="3">
    <source>
        <dbReference type="EMBL" id="RRN05868.1"/>
    </source>
</evidence>
<dbReference type="InterPro" id="IPR011008">
    <property type="entry name" value="Dimeric_a/b-barrel"/>
</dbReference>
<gene>
    <name evidence="3" type="ORF">EIM44_00620</name>
</gene>
<dbReference type="RefSeq" id="WP_025288755.1">
    <property type="nucleotide sequence ID" value="NZ_RRUC01000004.1"/>
</dbReference>
<evidence type="ECO:0000256" key="1">
    <source>
        <dbReference type="ARBA" id="ARBA00007689"/>
    </source>
</evidence>
<organism evidence="3 4">
    <name type="scientific">Bibersteinia trehalosi</name>
    <name type="common">Pasteurella trehalosi</name>
    <dbReference type="NCBI Taxonomy" id="47735"/>
    <lineage>
        <taxon>Bacteria</taxon>
        <taxon>Pseudomonadati</taxon>
        <taxon>Pseudomonadota</taxon>
        <taxon>Gammaproteobacteria</taxon>
        <taxon>Pasteurellales</taxon>
        <taxon>Pasteurellaceae</taxon>
        <taxon>Bibersteinia</taxon>
    </lineage>
</organism>